<proteinExistence type="predicted"/>
<organism evidence="1 2">
    <name type="scientific">Phytophthora palmivora</name>
    <dbReference type="NCBI Taxonomy" id="4796"/>
    <lineage>
        <taxon>Eukaryota</taxon>
        <taxon>Sar</taxon>
        <taxon>Stramenopiles</taxon>
        <taxon>Oomycota</taxon>
        <taxon>Peronosporomycetes</taxon>
        <taxon>Peronosporales</taxon>
        <taxon>Peronosporaceae</taxon>
        <taxon>Phytophthora</taxon>
    </lineage>
</organism>
<dbReference type="PANTHER" id="PTHR47150:SF5">
    <property type="entry name" value="OS07G0546750 PROTEIN"/>
    <property type="match status" value="1"/>
</dbReference>
<dbReference type="InterPro" id="IPR006912">
    <property type="entry name" value="Harbinger_derived_prot"/>
</dbReference>
<comment type="caution">
    <text evidence="1">The sequence shown here is derived from an EMBL/GenBank/DDBJ whole genome shotgun (WGS) entry which is preliminary data.</text>
</comment>
<reference evidence="1 2" key="1">
    <citation type="journal article" date="2017" name="Genome Biol. Evol.">
        <title>Phytophthora megakarya and P. palmivora, closely related causal agents of cacao black pod rot, underwent increases in genome sizes and gene numbers by different mechanisms.</title>
        <authorList>
            <person name="Ali S.S."/>
            <person name="Shao J."/>
            <person name="Lary D.J."/>
            <person name="Kronmiller B."/>
            <person name="Shen D."/>
            <person name="Strem M.D."/>
            <person name="Amoako-Attah I."/>
            <person name="Akrofi A.Y."/>
            <person name="Begoude B.A."/>
            <person name="Ten Hoopen G.M."/>
            <person name="Coulibaly K."/>
            <person name="Kebe B.I."/>
            <person name="Melnick R.L."/>
            <person name="Guiltinan M.J."/>
            <person name="Tyler B.M."/>
            <person name="Meinhardt L.W."/>
            <person name="Bailey B.A."/>
        </authorList>
    </citation>
    <scope>NUCLEOTIDE SEQUENCE [LARGE SCALE GENOMIC DNA]</scope>
    <source>
        <strain evidence="2">sbr112.9</strain>
    </source>
</reference>
<evidence type="ECO:0000313" key="2">
    <source>
        <dbReference type="Proteomes" id="UP000237271"/>
    </source>
</evidence>
<dbReference type="GO" id="GO:0005840">
    <property type="term" value="C:ribosome"/>
    <property type="evidence" value="ECO:0007669"/>
    <property type="project" value="UniProtKB-KW"/>
</dbReference>
<gene>
    <name evidence="1" type="ORF">PHPALM_5090</name>
</gene>
<accession>A0A2P4YI79</accession>
<protein>
    <submittedName>
        <fullName evidence="1">Ribosomal protein-like</fullName>
    </submittedName>
</protein>
<dbReference type="Proteomes" id="UP000237271">
    <property type="component" value="Unassembled WGS sequence"/>
</dbReference>
<dbReference type="OrthoDB" id="160628at2759"/>
<dbReference type="Pfam" id="PF04827">
    <property type="entry name" value="Plant_tran"/>
    <property type="match status" value="1"/>
</dbReference>
<dbReference type="EMBL" id="NCKW01002538">
    <property type="protein sequence ID" value="POM77515.1"/>
    <property type="molecule type" value="Genomic_DNA"/>
</dbReference>
<dbReference type="PANTHER" id="PTHR47150">
    <property type="entry name" value="OS12G0169200 PROTEIN"/>
    <property type="match status" value="1"/>
</dbReference>
<evidence type="ECO:0000313" key="1">
    <source>
        <dbReference type="EMBL" id="POM77515.1"/>
    </source>
</evidence>
<keyword evidence="1" id="KW-0687">Ribonucleoprotein</keyword>
<keyword evidence="2" id="KW-1185">Reference proteome</keyword>
<dbReference type="AlphaFoldDB" id="A0A2P4YI79"/>
<keyword evidence="1" id="KW-0689">Ribosomal protein</keyword>
<sequence length="400" mass="46092">MRGGSVRGKSANIQRDFEAAHNRIWSNYFAESPLYPEKFFRRRYRMRRPLFCRIMDAVVSRDDDFRQRVDALGRKGISNLQKCSAAIRMLAYGCCADLLDDSVGMAESTVLEYTKKFCEAMIAEFESEYLRTPTHSDITRQLNLSADRGFPGCIGSLDCMHWMWEMCPYALKGQFSGKEGKPSLVLEVVADYRLWIWHFNFGSAGSNNDINIINSSPLLNRHIIRHAEYDAFSYTVAGKDFQDLYYLVDGIYPSYACFMPTISKPRSAKEKHFAKQQEAARKDVERAFGVLQKRFRILKLSSQIWYAEDMVSVIKACVILHNMIVEDEWAVDDLEDLPEEDTHVETTSRAISRGVRASDEQLEVSEFITRRLQLQSEVNHLALKTALIDHLWNLKGKTLR</sequence>
<name>A0A2P4YI79_9STRA</name>